<dbReference type="GO" id="GO:0016020">
    <property type="term" value="C:membrane"/>
    <property type="evidence" value="ECO:0007669"/>
    <property type="project" value="UniProtKB-SubCell"/>
</dbReference>
<dbReference type="OrthoDB" id="6612291at2759"/>
<dbReference type="EMBL" id="VNKQ01000016">
    <property type="protein sequence ID" value="KAG0646297.1"/>
    <property type="molecule type" value="Genomic_DNA"/>
</dbReference>
<dbReference type="PANTHER" id="PTHR48022">
    <property type="entry name" value="PLASTIDIC GLUCOSE TRANSPORTER 4"/>
    <property type="match status" value="1"/>
</dbReference>
<evidence type="ECO:0000256" key="4">
    <source>
        <dbReference type="ARBA" id="ARBA00022989"/>
    </source>
</evidence>
<keyword evidence="8" id="KW-0762">Sugar transport</keyword>
<feature type="domain" description="Major facilitator superfamily (MFS) profile" evidence="7">
    <location>
        <begin position="1"/>
        <end position="399"/>
    </location>
</feature>
<dbReference type="InterPro" id="IPR050360">
    <property type="entry name" value="MFS_Sugar_Transporters"/>
</dbReference>
<feature type="transmembrane region" description="Helical" evidence="6">
    <location>
        <begin position="216"/>
        <end position="233"/>
    </location>
</feature>
<dbReference type="PANTHER" id="PTHR48022:SF10">
    <property type="entry name" value="MAJOR FACILITATOR SUPERFAMILY (MFS) PROFILE DOMAIN-CONTAINING PROTEIN"/>
    <property type="match status" value="1"/>
</dbReference>
<comment type="caution">
    <text evidence="8">The sequence shown here is derived from an EMBL/GenBank/DDBJ whole genome shotgun (WGS) entry which is preliminary data.</text>
</comment>
<feature type="transmembrane region" description="Helical" evidence="6">
    <location>
        <begin position="376"/>
        <end position="395"/>
    </location>
</feature>
<dbReference type="PROSITE" id="PS00217">
    <property type="entry name" value="SUGAR_TRANSPORT_2"/>
    <property type="match status" value="1"/>
</dbReference>
<feature type="transmembrane region" description="Helical" evidence="6">
    <location>
        <begin position="61"/>
        <end position="82"/>
    </location>
</feature>
<protein>
    <submittedName>
        <fullName evidence="8">Glucose transporter rco-3</fullName>
    </submittedName>
</protein>
<keyword evidence="5 6" id="KW-0472">Membrane</keyword>
<feature type="transmembrane region" description="Helical" evidence="6">
    <location>
        <begin position="342"/>
        <end position="364"/>
    </location>
</feature>
<gene>
    <name evidence="8" type="ORF">D0Z07_8176</name>
</gene>
<dbReference type="GO" id="GO:0005351">
    <property type="term" value="F:carbohydrate:proton symporter activity"/>
    <property type="evidence" value="ECO:0007669"/>
    <property type="project" value="TreeGrafter"/>
</dbReference>
<dbReference type="Proteomes" id="UP000785200">
    <property type="component" value="Unassembled WGS sequence"/>
</dbReference>
<organism evidence="8 9">
    <name type="scientific">Hyphodiscus hymeniophilus</name>
    <dbReference type="NCBI Taxonomy" id="353542"/>
    <lineage>
        <taxon>Eukaryota</taxon>
        <taxon>Fungi</taxon>
        <taxon>Dikarya</taxon>
        <taxon>Ascomycota</taxon>
        <taxon>Pezizomycotina</taxon>
        <taxon>Leotiomycetes</taxon>
        <taxon>Helotiales</taxon>
        <taxon>Hyphodiscaceae</taxon>
        <taxon>Hyphodiscus</taxon>
    </lineage>
</organism>
<evidence type="ECO:0000313" key="8">
    <source>
        <dbReference type="EMBL" id="KAG0646297.1"/>
    </source>
</evidence>
<feature type="transmembrane region" description="Helical" evidence="6">
    <location>
        <begin position="309"/>
        <end position="330"/>
    </location>
</feature>
<dbReference type="InterPro" id="IPR036259">
    <property type="entry name" value="MFS_trans_sf"/>
</dbReference>
<dbReference type="AlphaFoldDB" id="A0A9P6VEC0"/>
<evidence type="ECO:0000256" key="3">
    <source>
        <dbReference type="ARBA" id="ARBA00022692"/>
    </source>
</evidence>
<dbReference type="InterPro" id="IPR005829">
    <property type="entry name" value="Sugar_transporter_CS"/>
</dbReference>
<comment type="subcellular location">
    <subcellularLocation>
        <location evidence="1">Membrane</location>
        <topology evidence="1">Multi-pass membrane protein</topology>
    </subcellularLocation>
</comment>
<evidence type="ECO:0000313" key="9">
    <source>
        <dbReference type="Proteomes" id="UP000785200"/>
    </source>
</evidence>
<evidence type="ECO:0000256" key="2">
    <source>
        <dbReference type="ARBA" id="ARBA00010992"/>
    </source>
</evidence>
<feature type="transmembrane region" description="Helical" evidence="6">
    <location>
        <begin position="124"/>
        <end position="147"/>
    </location>
</feature>
<reference evidence="8" key="1">
    <citation type="submission" date="2019-07" db="EMBL/GenBank/DDBJ databases">
        <title>Hyphodiscus hymeniophilus genome sequencing and assembly.</title>
        <authorList>
            <person name="Kramer G."/>
            <person name="Nodwell J."/>
        </authorList>
    </citation>
    <scope>NUCLEOTIDE SEQUENCE</scope>
    <source>
        <strain evidence="8">ATCC 34498</strain>
    </source>
</reference>
<feature type="transmembrane region" description="Helical" evidence="6">
    <location>
        <begin position="35"/>
        <end position="54"/>
    </location>
</feature>
<proteinExistence type="inferred from homology"/>
<name>A0A9P6VEC0_9HELO</name>
<keyword evidence="8" id="KW-0813">Transport</keyword>
<evidence type="ECO:0000259" key="7">
    <source>
        <dbReference type="PROSITE" id="PS50850"/>
    </source>
</evidence>
<sequence>MSAGHQTIMYGIQLGFVCVACIISGPIGARYGRRVGLGLCCITSIIGPAVQAGVTTYAGLVVGRAIAGLGIGFAANFVIIYWSEAAPVELRGLIVVMYQGLINLAQFVGAAINEGTHTMDIRWAYRGPLLTELAAPLILFAFLFWIPDTPSKYILAFSSYLAQCVRMVHFSGRNRQGNMSQCPNFLYDAHLKTRTQLVHANFNDLDGLEFRSSQRLYSLSFSCFLLITLYRYGTYFFSITGINNPFVVTVITSVCGMAGSAAAFPLIKYFGRRPILIIGAASSAICMLTFAIVGAVAPNSQAADKCLVAFTSIFIFTYGATWGPVPQVVLGEIPSNRLRSKTIAIATTINWACTLLIICGIPYLLSDSFANLGAKVGFIFGGITVFSFFWALFFLPETKGRTLEEIDEMFLNVRSRSLTYASSADIIQNIPPRQFKSYVTTGQAGDLSVDSALAKMEGKGGDVQMIEAV</sequence>
<dbReference type="Gene3D" id="1.20.1250.20">
    <property type="entry name" value="MFS general substrate transporter like domains"/>
    <property type="match status" value="1"/>
</dbReference>
<dbReference type="InterPro" id="IPR005828">
    <property type="entry name" value="MFS_sugar_transport-like"/>
</dbReference>
<keyword evidence="3 6" id="KW-0812">Transmembrane</keyword>
<accession>A0A9P6VEC0</accession>
<feature type="transmembrane region" description="Helical" evidence="6">
    <location>
        <begin position="274"/>
        <end position="297"/>
    </location>
</feature>
<evidence type="ECO:0000256" key="5">
    <source>
        <dbReference type="ARBA" id="ARBA00023136"/>
    </source>
</evidence>
<feature type="transmembrane region" description="Helical" evidence="6">
    <location>
        <begin position="245"/>
        <end position="267"/>
    </location>
</feature>
<dbReference type="Pfam" id="PF00083">
    <property type="entry name" value="Sugar_tr"/>
    <property type="match status" value="2"/>
</dbReference>
<dbReference type="PROSITE" id="PS50850">
    <property type="entry name" value="MFS"/>
    <property type="match status" value="1"/>
</dbReference>
<comment type="similarity">
    <text evidence="2">Belongs to the major facilitator superfamily. Sugar transporter (TC 2.A.1.1) family.</text>
</comment>
<feature type="transmembrane region" description="Helical" evidence="6">
    <location>
        <begin position="7"/>
        <end position="29"/>
    </location>
</feature>
<feature type="transmembrane region" description="Helical" evidence="6">
    <location>
        <begin position="94"/>
        <end position="112"/>
    </location>
</feature>
<evidence type="ECO:0000256" key="6">
    <source>
        <dbReference type="SAM" id="Phobius"/>
    </source>
</evidence>
<dbReference type="SUPFAM" id="SSF103473">
    <property type="entry name" value="MFS general substrate transporter"/>
    <property type="match status" value="1"/>
</dbReference>
<keyword evidence="9" id="KW-1185">Reference proteome</keyword>
<evidence type="ECO:0000256" key="1">
    <source>
        <dbReference type="ARBA" id="ARBA00004141"/>
    </source>
</evidence>
<keyword evidence="4 6" id="KW-1133">Transmembrane helix</keyword>
<dbReference type="InterPro" id="IPR020846">
    <property type="entry name" value="MFS_dom"/>
</dbReference>